<dbReference type="Pfam" id="PF01910">
    <property type="entry name" value="Thiamine_BP"/>
    <property type="match status" value="1"/>
</dbReference>
<name>A0A6G9YES6_9NOCA</name>
<gene>
    <name evidence="2" type="ORF">F5544_19170</name>
</gene>
<sequence>MCRRVVRLGMGDQGGSLFAMRLRAEFTTEPFRGEGDPPPHATEALAALEKLGLTCEFGPLGTLVAGPAAALLPALQQMLVVAFGNGASRVTLQVERDDD</sequence>
<dbReference type="EMBL" id="CP046172">
    <property type="protein sequence ID" value="QIS11702.1"/>
    <property type="molecule type" value="Genomic_DNA"/>
</dbReference>
<evidence type="ECO:0000259" key="1">
    <source>
        <dbReference type="Pfam" id="PF01910"/>
    </source>
</evidence>
<dbReference type="Gene3D" id="3.30.70.930">
    <property type="match status" value="1"/>
</dbReference>
<organism evidence="2 3">
    <name type="scientific">Nocardia arthritidis</name>
    <dbReference type="NCBI Taxonomy" id="228602"/>
    <lineage>
        <taxon>Bacteria</taxon>
        <taxon>Bacillati</taxon>
        <taxon>Actinomycetota</taxon>
        <taxon>Actinomycetes</taxon>
        <taxon>Mycobacteriales</taxon>
        <taxon>Nocardiaceae</taxon>
        <taxon>Nocardia</taxon>
    </lineage>
</organism>
<keyword evidence="3" id="KW-1185">Reference proteome</keyword>
<dbReference type="AlphaFoldDB" id="A0A6G9YES6"/>
<feature type="domain" description="Thiamine-binding protein" evidence="1">
    <location>
        <begin position="26"/>
        <end position="98"/>
    </location>
</feature>
<dbReference type="InterPro" id="IPR002767">
    <property type="entry name" value="Thiamine_BP"/>
</dbReference>
<proteinExistence type="predicted"/>
<evidence type="ECO:0000313" key="3">
    <source>
        <dbReference type="Proteomes" id="UP000503540"/>
    </source>
</evidence>
<accession>A0A6G9YES6</accession>
<dbReference type="KEGG" id="nah:F5544_19170"/>
<reference evidence="2 3" key="1">
    <citation type="journal article" date="2019" name="ACS Chem. Biol.">
        <title>Identification and Mobilization of a Cryptic Antibiotic Biosynthesis Gene Locus from a Human-Pathogenic Nocardia Isolate.</title>
        <authorList>
            <person name="Herisse M."/>
            <person name="Ishida K."/>
            <person name="Porter J.L."/>
            <person name="Howden B."/>
            <person name="Hertweck C."/>
            <person name="Stinear T.P."/>
            <person name="Pidot S.J."/>
        </authorList>
    </citation>
    <scope>NUCLEOTIDE SEQUENCE [LARGE SCALE GENOMIC DNA]</scope>
    <source>
        <strain evidence="2 3">AUSMDU00012717</strain>
    </source>
</reference>
<dbReference type="Proteomes" id="UP000503540">
    <property type="component" value="Chromosome"/>
</dbReference>
<dbReference type="SUPFAM" id="SSF89957">
    <property type="entry name" value="MTH1187/YkoF-like"/>
    <property type="match status" value="1"/>
</dbReference>
<protein>
    <recommendedName>
        <fullName evidence="1">Thiamine-binding protein domain-containing protein</fullName>
    </recommendedName>
</protein>
<evidence type="ECO:0000313" key="2">
    <source>
        <dbReference type="EMBL" id="QIS11702.1"/>
    </source>
</evidence>
<dbReference type="InterPro" id="IPR029756">
    <property type="entry name" value="MTH1187/YkoF-like"/>
</dbReference>